<dbReference type="EMBL" id="CP036282">
    <property type="protein sequence ID" value="QDL56517.1"/>
    <property type="molecule type" value="Genomic_DNA"/>
</dbReference>
<evidence type="ECO:0000313" key="7">
    <source>
        <dbReference type="Proteomes" id="UP000317365"/>
    </source>
</evidence>
<name>A0A515EV05_9BURK</name>
<organism evidence="6 7">
    <name type="scientific">Rhodoferax aquaticus</name>
    <dbReference type="NCBI Taxonomy" id="2527691"/>
    <lineage>
        <taxon>Bacteria</taxon>
        <taxon>Pseudomonadati</taxon>
        <taxon>Pseudomonadota</taxon>
        <taxon>Betaproteobacteria</taxon>
        <taxon>Burkholderiales</taxon>
        <taxon>Comamonadaceae</taxon>
        <taxon>Rhodoferax</taxon>
    </lineage>
</organism>
<proteinExistence type="predicted"/>
<keyword evidence="4" id="KW-0676">Redox-active center</keyword>
<dbReference type="PROSITE" id="PS51352">
    <property type="entry name" value="THIOREDOXIN_2"/>
    <property type="match status" value="1"/>
</dbReference>
<evidence type="ECO:0000256" key="1">
    <source>
        <dbReference type="ARBA" id="ARBA00022448"/>
    </source>
</evidence>
<dbReference type="SUPFAM" id="SSF52833">
    <property type="entry name" value="Thioredoxin-like"/>
    <property type="match status" value="1"/>
</dbReference>
<evidence type="ECO:0000256" key="2">
    <source>
        <dbReference type="ARBA" id="ARBA00022982"/>
    </source>
</evidence>
<dbReference type="AlphaFoldDB" id="A0A515EV05"/>
<dbReference type="InterPro" id="IPR017937">
    <property type="entry name" value="Thioredoxin_CS"/>
</dbReference>
<keyword evidence="1" id="KW-0813">Transport</keyword>
<evidence type="ECO:0000313" key="6">
    <source>
        <dbReference type="EMBL" id="QDL56517.1"/>
    </source>
</evidence>
<keyword evidence="7" id="KW-1185">Reference proteome</keyword>
<sequence length="176" mass="19579">MESAWQLPRRSQTHLVLVHRERSKCLFNSFTDLHTMSFTTATSTTRRAFNVLALTASVMFAGLAAGAATAGEIVPANMEAYKVAATAKKPIIMHVHATWCPYCAKQNPVIEQLMKEPEFKDVVVFKIDFDADKALVEQLGVKMQSTLIAAKGPLEIDRVTGITDKEQIRQFIRKAL</sequence>
<dbReference type="PROSITE" id="PS00194">
    <property type="entry name" value="THIOREDOXIN_1"/>
    <property type="match status" value="1"/>
</dbReference>
<evidence type="ECO:0000256" key="3">
    <source>
        <dbReference type="ARBA" id="ARBA00023157"/>
    </source>
</evidence>
<dbReference type="Proteomes" id="UP000317365">
    <property type="component" value="Chromosome"/>
</dbReference>
<keyword evidence="2" id="KW-0249">Electron transport</keyword>
<dbReference type="KEGG" id="rhg:EXZ61_21470"/>
<dbReference type="Gene3D" id="3.40.30.10">
    <property type="entry name" value="Glutaredoxin"/>
    <property type="match status" value="1"/>
</dbReference>
<reference evidence="7" key="2">
    <citation type="journal article" date="2020" name="Int. J. Syst. Evol. Microbiol.">
        <title>Genomic insights into a novel species Rhodoferax aquaticus sp. nov., isolated from freshwater.</title>
        <authorList>
            <person name="Li T."/>
            <person name="Zhuo Y."/>
            <person name="Jin C.Z."/>
            <person name="Wu X."/>
            <person name="Ko S.R."/>
            <person name="Jin F.J."/>
            <person name="Ahn C.Y."/>
            <person name="Oh H.M."/>
            <person name="Lee H.G."/>
            <person name="Jin L."/>
        </authorList>
    </citation>
    <scope>NUCLEOTIDE SEQUENCE [LARGE SCALE GENOMIC DNA]</scope>
    <source>
        <strain evidence="7">Gr-4</strain>
    </source>
</reference>
<dbReference type="PANTHER" id="PTHR45663:SF11">
    <property type="entry name" value="GEO12009P1"/>
    <property type="match status" value="1"/>
</dbReference>
<protein>
    <submittedName>
        <fullName evidence="6">Thioredoxin</fullName>
    </submittedName>
</protein>
<evidence type="ECO:0000256" key="4">
    <source>
        <dbReference type="ARBA" id="ARBA00023284"/>
    </source>
</evidence>
<keyword evidence="3" id="KW-1015">Disulfide bond</keyword>
<evidence type="ECO:0000259" key="5">
    <source>
        <dbReference type="PROSITE" id="PS51352"/>
    </source>
</evidence>
<dbReference type="InterPro" id="IPR036249">
    <property type="entry name" value="Thioredoxin-like_sf"/>
</dbReference>
<dbReference type="GO" id="GO:0005737">
    <property type="term" value="C:cytoplasm"/>
    <property type="evidence" value="ECO:0007669"/>
    <property type="project" value="TreeGrafter"/>
</dbReference>
<dbReference type="PANTHER" id="PTHR45663">
    <property type="entry name" value="GEO12009P1"/>
    <property type="match status" value="1"/>
</dbReference>
<feature type="domain" description="Thioredoxin" evidence="5">
    <location>
        <begin position="54"/>
        <end position="176"/>
    </location>
</feature>
<gene>
    <name evidence="6" type="ORF">EXZ61_21470</name>
</gene>
<dbReference type="Pfam" id="PF00085">
    <property type="entry name" value="Thioredoxin"/>
    <property type="match status" value="1"/>
</dbReference>
<dbReference type="InterPro" id="IPR013766">
    <property type="entry name" value="Thioredoxin_domain"/>
</dbReference>
<reference evidence="7" key="1">
    <citation type="submission" date="2019-02" db="EMBL/GenBank/DDBJ databases">
        <title>Complete genome sequence of Rhodoferax sp. Gr-4.</title>
        <authorList>
            <person name="Jin L."/>
        </authorList>
    </citation>
    <scope>NUCLEOTIDE SEQUENCE [LARGE SCALE GENOMIC DNA]</scope>
    <source>
        <strain evidence="7">Gr-4</strain>
    </source>
</reference>
<dbReference type="GO" id="GO:0015035">
    <property type="term" value="F:protein-disulfide reductase activity"/>
    <property type="evidence" value="ECO:0007669"/>
    <property type="project" value="TreeGrafter"/>
</dbReference>
<accession>A0A515EV05</accession>
<dbReference type="CDD" id="cd02947">
    <property type="entry name" value="TRX_family"/>
    <property type="match status" value="1"/>
</dbReference>